<keyword evidence="7" id="KW-1185">Reference proteome</keyword>
<dbReference type="SMART" id="SM01012">
    <property type="entry name" value="ANTAR"/>
    <property type="match status" value="1"/>
</dbReference>
<dbReference type="AlphaFoldDB" id="A0A4R8V1D3"/>
<dbReference type="EMBL" id="FNIB01000004">
    <property type="protein sequence ID" value="SDN25437.1"/>
    <property type="molecule type" value="Genomic_DNA"/>
</dbReference>
<dbReference type="SUPFAM" id="SSF55781">
    <property type="entry name" value="GAF domain-like"/>
    <property type="match status" value="1"/>
</dbReference>
<sequence>MAEWSSSEGGVEDRALCAHFLDLLPVNGAAVSVFGGAVPESIVCATDRLAARLDELQFDLGEGPRWEAARTRLPVLEPRVREAEHPLWPVFHTALMETTVEALYVFPLTLGALNVGIVELYSTTAGVLDRADRAKALVLATETAWNLLDHLLRVQSAEAGETSVTSTASQASTGSPLSRREIHQATGMVLVQMNVTPTDALLLLRAHAFAHGTTVRAVAGDVVARRLQFSQESD</sequence>
<dbReference type="Gene3D" id="1.10.10.10">
    <property type="entry name" value="Winged helix-like DNA-binding domain superfamily/Winged helix DNA-binding domain"/>
    <property type="match status" value="1"/>
</dbReference>
<evidence type="ECO:0000256" key="2">
    <source>
        <dbReference type="ARBA" id="ARBA00023163"/>
    </source>
</evidence>
<reference evidence="4 6" key="1">
    <citation type="submission" date="2016-10" db="EMBL/GenBank/DDBJ databases">
        <authorList>
            <person name="Varghese N."/>
            <person name="Submissions S."/>
        </authorList>
    </citation>
    <scope>NUCLEOTIDE SEQUENCE [LARGE SCALE GENOMIC DNA]</scope>
    <source>
        <strain evidence="4 6">CGMCC 1.11215</strain>
    </source>
</reference>
<feature type="domain" description="ANTAR" evidence="3">
    <location>
        <begin position="168"/>
        <end position="223"/>
    </location>
</feature>
<dbReference type="STRING" id="1424659.SAMN05216368_104294"/>
<keyword evidence="2" id="KW-0804">Transcription</keyword>
<dbReference type="Gene3D" id="3.30.450.40">
    <property type="match status" value="1"/>
</dbReference>
<evidence type="ECO:0000259" key="3">
    <source>
        <dbReference type="SMART" id="SM01012"/>
    </source>
</evidence>
<dbReference type="InterPro" id="IPR005561">
    <property type="entry name" value="ANTAR"/>
</dbReference>
<dbReference type="InterPro" id="IPR029016">
    <property type="entry name" value="GAF-like_dom_sf"/>
</dbReference>
<evidence type="ECO:0000313" key="4">
    <source>
        <dbReference type="EMBL" id="SDN25437.1"/>
    </source>
</evidence>
<dbReference type="Proteomes" id="UP000298252">
    <property type="component" value="Unassembled WGS sequence"/>
</dbReference>
<evidence type="ECO:0000313" key="6">
    <source>
        <dbReference type="Proteomes" id="UP000199639"/>
    </source>
</evidence>
<dbReference type="Proteomes" id="UP000199639">
    <property type="component" value="Unassembled WGS sequence"/>
</dbReference>
<keyword evidence="1" id="KW-0805">Transcription regulation</keyword>
<reference evidence="5 7" key="2">
    <citation type="submission" date="2019-03" db="EMBL/GenBank/DDBJ databases">
        <title>Genomics of glacier-inhabiting Cryobacterium strains.</title>
        <authorList>
            <person name="Liu Q."/>
            <person name="Xin Y.-H."/>
        </authorList>
    </citation>
    <scope>NUCLEOTIDE SEQUENCE [LARGE SCALE GENOMIC DNA]</scope>
    <source>
        <strain evidence="5 7">Hh8</strain>
    </source>
</reference>
<evidence type="ECO:0000313" key="7">
    <source>
        <dbReference type="Proteomes" id="UP000298252"/>
    </source>
</evidence>
<protein>
    <submittedName>
        <fullName evidence="4">ANTAR domain-containing protein</fullName>
    </submittedName>
</protein>
<accession>A0A4R8V1D3</accession>
<name>A0A4R8V1D3_9MICO</name>
<dbReference type="InterPro" id="IPR036388">
    <property type="entry name" value="WH-like_DNA-bd_sf"/>
</dbReference>
<evidence type="ECO:0000313" key="5">
    <source>
        <dbReference type="EMBL" id="TFB74656.1"/>
    </source>
</evidence>
<dbReference type="Pfam" id="PF03861">
    <property type="entry name" value="ANTAR"/>
    <property type="match status" value="1"/>
</dbReference>
<gene>
    <name evidence="5" type="ORF">E3O21_14965</name>
    <name evidence="4" type="ORF">SAMN05216368_104294</name>
</gene>
<evidence type="ECO:0000256" key="1">
    <source>
        <dbReference type="ARBA" id="ARBA00023015"/>
    </source>
</evidence>
<dbReference type="GO" id="GO:0003723">
    <property type="term" value="F:RNA binding"/>
    <property type="evidence" value="ECO:0007669"/>
    <property type="project" value="InterPro"/>
</dbReference>
<dbReference type="EMBL" id="SOFD01000035">
    <property type="protein sequence ID" value="TFB74656.1"/>
    <property type="molecule type" value="Genomic_DNA"/>
</dbReference>
<organism evidence="4 6">
    <name type="scientific">Cryobacterium flavum</name>
    <dbReference type="NCBI Taxonomy" id="1424659"/>
    <lineage>
        <taxon>Bacteria</taxon>
        <taxon>Bacillati</taxon>
        <taxon>Actinomycetota</taxon>
        <taxon>Actinomycetes</taxon>
        <taxon>Micrococcales</taxon>
        <taxon>Microbacteriaceae</taxon>
        <taxon>Cryobacterium</taxon>
    </lineage>
</organism>
<proteinExistence type="predicted"/>